<name>A0A8S1Q1F8_9CILI</name>
<protein>
    <submittedName>
        <fullName evidence="1">Uncharacterized protein</fullName>
    </submittedName>
</protein>
<proteinExistence type="predicted"/>
<dbReference type="OrthoDB" id="298777at2759"/>
<evidence type="ECO:0000313" key="2">
    <source>
        <dbReference type="Proteomes" id="UP000692954"/>
    </source>
</evidence>
<dbReference type="PANTHER" id="PTHR33706">
    <property type="entry name" value="MORN VARIANT REPEAT PROTEIN"/>
    <property type="match status" value="1"/>
</dbReference>
<dbReference type="EMBL" id="CAJJDN010000091">
    <property type="protein sequence ID" value="CAD8108633.1"/>
    <property type="molecule type" value="Genomic_DNA"/>
</dbReference>
<evidence type="ECO:0000313" key="1">
    <source>
        <dbReference type="EMBL" id="CAD8108633.1"/>
    </source>
</evidence>
<comment type="caution">
    <text evidence="1">The sequence shown here is derived from an EMBL/GenBank/DDBJ whole genome shotgun (WGS) entry which is preliminary data.</text>
</comment>
<dbReference type="PANTHER" id="PTHR33706:SF1">
    <property type="entry name" value="TPR REPEAT PROTEIN"/>
    <property type="match status" value="1"/>
</dbReference>
<reference evidence="1" key="1">
    <citation type="submission" date="2021-01" db="EMBL/GenBank/DDBJ databases">
        <authorList>
            <consortium name="Genoscope - CEA"/>
            <person name="William W."/>
        </authorList>
    </citation>
    <scope>NUCLEOTIDE SEQUENCE</scope>
</reference>
<gene>
    <name evidence="1" type="ORF">PSON_ATCC_30995.1.T0910169</name>
</gene>
<sequence length="571" mass="66530">MSDSNSTTQDYDCQIWSSNQQRLLKNRFSIQFIKKKKIRYILDGEILRIDKMKDFYLRSQVLTNLEQIQYLKWLGKYVDGHKKTGKWAVNWRGEILQEIGGYYSNDGLKQGLWNELTQNYSSQAQVFEKGEYYKDQKCGIWNYVYKNKTIGGGSYNSQDQKNGKWTNLSDNFWEKSRITYQGAYENGKKVGLWDIIQNGKQVIGGGFYDFVNSIKVGKWIELSTDYWERSQVIYIGEYRNGKKVGQWDVLSIGGQAIGGGSYDYKDSKKIGKWVEVSSDYWERSQVIYIGQYRNGKKVKRWDILYTKDSEDNMNDQMQEQKLLKNQSRFGGLYDDDDNESENTEYKKGIWTELSDGFWEGSQLIYRGEYKKGKKIGKWDVLNNGKQIIGGGSYDVEGLIKTGRWIDVSDEFSWGSKVTYLGEYKNGKKVGRWEIAAWGKYIGGGSYKEEGKLFEVGIKIGRWNELKEVFGLNSYVTYNGEYKNGQKIGRWDIIWREDDKKPFQQIGGGSYNDQENKEGAIKIGKWIELSDGFRKYSQIILNGEYKNGKKVGIWNEIELRGNKLIQEINYED</sequence>
<dbReference type="AlphaFoldDB" id="A0A8S1Q1F8"/>
<keyword evidence="2" id="KW-1185">Reference proteome</keyword>
<accession>A0A8S1Q1F8</accession>
<dbReference type="Proteomes" id="UP000692954">
    <property type="component" value="Unassembled WGS sequence"/>
</dbReference>
<organism evidence="1 2">
    <name type="scientific">Paramecium sonneborni</name>
    <dbReference type="NCBI Taxonomy" id="65129"/>
    <lineage>
        <taxon>Eukaryota</taxon>
        <taxon>Sar</taxon>
        <taxon>Alveolata</taxon>
        <taxon>Ciliophora</taxon>
        <taxon>Intramacronucleata</taxon>
        <taxon>Oligohymenophorea</taxon>
        <taxon>Peniculida</taxon>
        <taxon>Parameciidae</taxon>
        <taxon>Paramecium</taxon>
    </lineage>
</organism>